<name>H8MIJ2_CORCM</name>
<dbReference type="Proteomes" id="UP000007587">
    <property type="component" value="Chromosome"/>
</dbReference>
<protein>
    <recommendedName>
        <fullName evidence="5">Lipoprotein</fullName>
    </recommendedName>
</protein>
<dbReference type="OrthoDB" id="5519598at2"/>
<dbReference type="EMBL" id="CP003389">
    <property type="protein sequence ID" value="AFE07373.1"/>
    <property type="molecule type" value="Genomic_DNA"/>
</dbReference>
<evidence type="ECO:0000313" key="4">
    <source>
        <dbReference type="Proteomes" id="UP000007587"/>
    </source>
</evidence>
<dbReference type="RefSeq" id="WP_014399963.1">
    <property type="nucleotide sequence ID" value="NC_017030.1"/>
</dbReference>
<reference evidence="4" key="2">
    <citation type="submission" date="2012-03" db="EMBL/GenBank/DDBJ databases">
        <title>Genome sequence of the fruiting myxobacterium Corallococcus coralloides DSM 2259.</title>
        <authorList>
            <person name="Huntley S."/>
            <person name="Zhang Y."/>
            <person name="Treuner-Lange A."/>
            <person name="Sensen C.W."/>
            <person name="Sogaard-Andersen L."/>
        </authorList>
    </citation>
    <scope>NUCLEOTIDE SEQUENCE [LARGE SCALE GENOMIC DNA]</scope>
    <source>
        <strain evidence="4">ATCC 25202 / DSM 2259 / NBRC 100086 / M2</strain>
    </source>
</reference>
<evidence type="ECO:0008006" key="5">
    <source>
        <dbReference type="Google" id="ProtNLM"/>
    </source>
</evidence>
<keyword evidence="2" id="KW-0732">Signal</keyword>
<feature type="signal peptide" evidence="2">
    <location>
        <begin position="1"/>
        <end position="19"/>
    </location>
</feature>
<reference evidence="3 4" key="1">
    <citation type="journal article" date="2012" name="J. Bacteriol.">
        <title>Complete Genome Sequence of the Fruiting Myxobacterium Corallococcus coralloides DSM 2259.</title>
        <authorList>
            <person name="Huntley S."/>
            <person name="Zhang Y."/>
            <person name="Treuner-Lange A."/>
            <person name="Kneip S."/>
            <person name="Sensen C.W."/>
            <person name="Sogaard-Andersen L."/>
        </authorList>
    </citation>
    <scope>NUCLEOTIDE SEQUENCE [LARGE SCALE GENOMIC DNA]</scope>
    <source>
        <strain evidence="4">ATCC 25202 / DSM 2259 / NBRC 100086 / M2</strain>
    </source>
</reference>
<proteinExistence type="predicted"/>
<feature type="chain" id="PRO_5003615499" description="Lipoprotein" evidence="2">
    <location>
        <begin position="20"/>
        <end position="126"/>
    </location>
</feature>
<feature type="region of interest" description="Disordered" evidence="1">
    <location>
        <begin position="23"/>
        <end position="126"/>
    </location>
</feature>
<evidence type="ECO:0000256" key="2">
    <source>
        <dbReference type="SAM" id="SignalP"/>
    </source>
</evidence>
<evidence type="ECO:0000313" key="3">
    <source>
        <dbReference type="EMBL" id="AFE07373.1"/>
    </source>
</evidence>
<sequence>MHSKRLHHWTLVAVCAATAALVGPGCNRDKPTMPRTGGAYEGVANTQQPAPPGTGGSGATTLTDAKGLPLKPEAEARGAHQGQQNQIGAPGFTTPQEPVPGDRGGADRFQGPMGQGSELGSRHSTH</sequence>
<dbReference type="HOGENOM" id="CLU_1977787_0_0_7"/>
<keyword evidence="4" id="KW-1185">Reference proteome</keyword>
<accession>H8MIJ2</accession>
<dbReference type="KEGG" id="ccx:COCOR_07180"/>
<evidence type="ECO:0000256" key="1">
    <source>
        <dbReference type="SAM" id="MobiDB-lite"/>
    </source>
</evidence>
<dbReference type="AlphaFoldDB" id="H8MIJ2"/>
<gene>
    <name evidence="3" type="ordered locus">COCOR_07180</name>
</gene>
<organism evidence="3 4">
    <name type="scientific">Corallococcus coralloides (strain ATCC 25202 / DSM 2259 / NBRC 100086 / M2)</name>
    <name type="common">Myxococcus coralloides</name>
    <dbReference type="NCBI Taxonomy" id="1144275"/>
    <lineage>
        <taxon>Bacteria</taxon>
        <taxon>Pseudomonadati</taxon>
        <taxon>Myxococcota</taxon>
        <taxon>Myxococcia</taxon>
        <taxon>Myxococcales</taxon>
        <taxon>Cystobacterineae</taxon>
        <taxon>Myxococcaceae</taxon>
        <taxon>Corallococcus</taxon>
    </lineage>
</organism>
<dbReference type="InParanoid" id="H8MIJ2"/>